<feature type="transmembrane region" description="Helical" evidence="3">
    <location>
        <begin position="33"/>
        <end position="51"/>
    </location>
</feature>
<proteinExistence type="predicted"/>
<evidence type="ECO:0008006" key="6">
    <source>
        <dbReference type="Google" id="ProtNLM"/>
    </source>
</evidence>
<sequence>MFIVNRLLFAFFSMVYYPFVYLPLILLDLVIKVFITIGVSLPQYLLFGVGLNGKITDVQLPVMFIRMALVSLFVFFILFIFSAIRVAFQKDDQPNPISIALKNSIVGTLWLIGIPFGLFVFHTIINIVTSLVLGVENVSLAKSIFLSLRNPEWKNISLAQWEHLADKGYKIDYGTYKQLQSPQPILIVIIGCLLSVATLIPFILALLTMVQKIFQQFFLFIISPFIAAASVSDNGKRMRQFQDMYAAKSFVILGLLISLQMFFVFISRAQQWAANSLADKGWFFQCLFFFVILVGGGVAAMGITNEIAAFVGESASVRETMGETKNLMGSALSLGGAVTATKFASKKVLKPLASTALKRTDAGTRFLENQSHKRYLKNKLKSGQMSLREYNAGKAAFVDTLKAEKFDRKEQNEENKKLKKAFVDDKKQATEKANINKENNQVDDQIAATTSKNNTRVALLNQQIDEAKASGNTKRAEKLTEKLDKTNAKSTEKLAKLQSRKDEITKEAEAKNIELNRDKADVESWLDEKHVGHKASDFTAKTKKLAKRTNRQTRAQARREWLNNKVTDPNWKQKLEAQNKKKSTRISKLQEEFERKTPKTKEGGNARGQVSSKATNRNKLQWNKKKRVRYEKYLNKENNYTPTSENSSTPEESNE</sequence>
<organism evidence="4 5">
    <name type="scientific">Mycoplasma feriruminatoris</name>
    <dbReference type="NCBI Taxonomy" id="1179777"/>
    <lineage>
        <taxon>Bacteria</taxon>
        <taxon>Bacillati</taxon>
        <taxon>Mycoplasmatota</taxon>
        <taxon>Mollicutes</taxon>
        <taxon>Mycoplasmataceae</taxon>
        <taxon>Mycoplasma</taxon>
    </lineage>
</organism>
<gene>
    <name evidence="4" type="ORF">MFERI14822_00845</name>
</gene>
<dbReference type="EMBL" id="CP104008">
    <property type="protein sequence ID" value="WFQ93052.1"/>
    <property type="molecule type" value="Genomic_DNA"/>
</dbReference>
<feature type="transmembrane region" description="Helical" evidence="3">
    <location>
        <begin position="185"/>
        <end position="207"/>
    </location>
</feature>
<feature type="compositionally biased region" description="Basic and acidic residues" evidence="2">
    <location>
        <begin position="588"/>
        <end position="604"/>
    </location>
</feature>
<protein>
    <recommendedName>
        <fullName evidence="6">Chromosome partition protein Smc</fullName>
    </recommendedName>
</protein>
<feature type="transmembrane region" description="Helical" evidence="3">
    <location>
        <begin position="213"/>
        <end position="232"/>
    </location>
</feature>
<feature type="transmembrane region" description="Helical" evidence="3">
    <location>
        <begin position="63"/>
        <end position="88"/>
    </location>
</feature>
<evidence type="ECO:0000256" key="3">
    <source>
        <dbReference type="SAM" id="Phobius"/>
    </source>
</evidence>
<evidence type="ECO:0000256" key="1">
    <source>
        <dbReference type="SAM" id="Coils"/>
    </source>
</evidence>
<keyword evidence="3" id="KW-1133">Transmembrane helix</keyword>
<feature type="compositionally biased region" description="Polar residues" evidence="2">
    <location>
        <begin position="608"/>
        <end position="621"/>
    </location>
</feature>
<evidence type="ECO:0000313" key="5">
    <source>
        <dbReference type="Proteomes" id="UP001178743"/>
    </source>
</evidence>
<dbReference type="Proteomes" id="UP001178743">
    <property type="component" value="Chromosome"/>
</dbReference>
<name>A0AAX3THH3_9MOLU</name>
<feature type="transmembrane region" description="Helical" evidence="3">
    <location>
        <begin position="244"/>
        <end position="266"/>
    </location>
</feature>
<dbReference type="NCBIfam" id="NF045889">
    <property type="entry name" value="ICE_Mbov_0396_TM"/>
    <property type="match status" value="1"/>
</dbReference>
<keyword evidence="1" id="KW-0175">Coiled coil</keyword>
<dbReference type="NCBIfam" id="NF045848">
    <property type="entry name" value="MMCAP2_0566_fam"/>
    <property type="match status" value="1"/>
</dbReference>
<feature type="coiled-coil region" evidence="1">
    <location>
        <begin position="480"/>
        <end position="514"/>
    </location>
</feature>
<feature type="transmembrane region" description="Helical" evidence="3">
    <location>
        <begin position="282"/>
        <end position="303"/>
    </location>
</feature>
<accession>A0AAX3THH3</accession>
<feature type="transmembrane region" description="Helical" evidence="3">
    <location>
        <begin position="7"/>
        <end position="27"/>
    </location>
</feature>
<keyword evidence="3" id="KW-0472">Membrane</keyword>
<dbReference type="RefSeq" id="WP_278307509.1">
    <property type="nucleotide sequence ID" value="NZ_CP104008.1"/>
</dbReference>
<feature type="transmembrane region" description="Helical" evidence="3">
    <location>
        <begin position="108"/>
        <end position="135"/>
    </location>
</feature>
<evidence type="ECO:0000256" key="2">
    <source>
        <dbReference type="SAM" id="MobiDB-lite"/>
    </source>
</evidence>
<keyword evidence="3" id="KW-0812">Transmembrane</keyword>
<reference evidence="4" key="1">
    <citation type="submission" date="2022-06" db="EMBL/GenBank/DDBJ databases">
        <title>Comparative genomic analysis of Mycoplasma feriruminatoris and the Mycoplasma mycoides cluster.</title>
        <authorList>
            <person name="Baby V."/>
            <person name="Ambroset C."/>
            <person name="Gaurivaud P."/>
            <person name="Boury C."/>
            <person name="Guichoux E."/>
            <person name="Lartigue C."/>
            <person name="Tardy F."/>
            <person name="Sirand-Pugnet P."/>
        </authorList>
    </citation>
    <scope>NUCLEOTIDE SEQUENCE</scope>
    <source>
        <strain evidence="4">L14822</strain>
    </source>
</reference>
<feature type="coiled-coil region" evidence="1">
    <location>
        <begin position="401"/>
        <end position="428"/>
    </location>
</feature>
<feature type="compositionally biased region" description="Low complexity" evidence="2">
    <location>
        <begin position="637"/>
        <end position="655"/>
    </location>
</feature>
<dbReference type="AlphaFoldDB" id="A0AAX3THH3"/>
<feature type="region of interest" description="Disordered" evidence="2">
    <location>
        <begin position="545"/>
        <end position="655"/>
    </location>
</feature>
<evidence type="ECO:0000313" key="4">
    <source>
        <dbReference type="EMBL" id="WFQ93052.1"/>
    </source>
</evidence>